<keyword evidence="1" id="KW-1003">Cell membrane</keyword>
<gene>
    <name evidence="7" type="ORF">GALL_362700</name>
</gene>
<dbReference type="Pfam" id="PF02618">
    <property type="entry name" value="YceG"/>
    <property type="match status" value="1"/>
</dbReference>
<dbReference type="AlphaFoldDB" id="A0A1J5QFG3"/>
<keyword evidence="2" id="KW-0812">Transmembrane</keyword>
<evidence type="ECO:0000256" key="1">
    <source>
        <dbReference type="ARBA" id="ARBA00022475"/>
    </source>
</evidence>
<dbReference type="CDD" id="cd08010">
    <property type="entry name" value="MltG_like"/>
    <property type="match status" value="1"/>
</dbReference>
<evidence type="ECO:0000256" key="6">
    <source>
        <dbReference type="ARBA" id="ARBA00023316"/>
    </source>
</evidence>
<dbReference type="HAMAP" id="MF_02065">
    <property type="entry name" value="MltG"/>
    <property type="match status" value="1"/>
</dbReference>
<dbReference type="NCBIfam" id="TIGR00247">
    <property type="entry name" value="endolytic transglycosylase MltG"/>
    <property type="match status" value="1"/>
</dbReference>
<comment type="caution">
    <text evidence="7">The sequence shown here is derived from an EMBL/GenBank/DDBJ whole genome shotgun (WGS) entry which is preliminary data.</text>
</comment>
<evidence type="ECO:0000256" key="5">
    <source>
        <dbReference type="ARBA" id="ARBA00023239"/>
    </source>
</evidence>
<keyword evidence="4" id="KW-0472">Membrane</keyword>
<keyword evidence="3" id="KW-1133">Transmembrane helix</keyword>
<dbReference type="GO" id="GO:0071555">
    <property type="term" value="P:cell wall organization"/>
    <property type="evidence" value="ECO:0007669"/>
    <property type="project" value="UniProtKB-KW"/>
</dbReference>
<dbReference type="PANTHER" id="PTHR30518:SF2">
    <property type="entry name" value="ENDOLYTIC MUREIN TRANSGLYCOSYLASE"/>
    <property type="match status" value="1"/>
</dbReference>
<dbReference type="Gene3D" id="3.30.160.60">
    <property type="entry name" value="Classic Zinc Finger"/>
    <property type="match status" value="1"/>
</dbReference>
<proteinExistence type="inferred from homology"/>
<dbReference type="InterPro" id="IPR003770">
    <property type="entry name" value="MLTG-like"/>
</dbReference>
<reference evidence="7" key="1">
    <citation type="submission" date="2016-10" db="EMBL/GenBank/DDBJ databases">
        <title>Sequence of Gallionella enrichment culture.</title>
        <authorList>
            <person name="Poehlein A."/>
            <person name="Muehling M."/>
            <person name="Daniel R."/>
        </authorList>
    </citation>
    <scope>NUCLEOTIDE SEQUENCE</scope>
</reference>
<name>A0A1J5QFG3_9ZZZZ</name>
<dbReference type="EMBL" id="MLJW01000861">
    <property type="protein sequence ID" value="OIQ81962.1"/>
    <property type="molecule type" value="Genomic_DNA"/>
</dbReference>
<organism evidence="7">
    <name type="scientific">mine drainage metagenome</name>
    <dbReference type="NCBI Taxonomy" id="410659"/>
    <lineage>
        <taxon>unclassified sequences</taxon>
        <taxon>metagenomes</taxon>
        <taxon>ecological metagenomes</taxon>
    </lineage>
</organism>
<keyword evidence="6" id="KW-0961">Cell wall biogenesis/degradation</keyword>
<dbReference type="Gene3D" id="3.30.1490.480">
    <property type="entry name" value="Endolytic murein transglycosylase"/>
    <property type="match status" value="1"/>
</dbReference>
<dbReference type="GO" id="GO:0016829">
    <property type="term" value="F:lyase activity"/>
    <property type="evidence" value="ECO:0007669"/>
    <property type="project" value="UniProtKB-KW"/>
</dbReference>
<accession>A0A1J5QFG3</accession>
<dbReference type="PANTHER" id="PTHR30518">
    <property type="entry name" value="ENDOLYTIC MUREIN TRANSGLYCOSYLASE"/>
    <property type="match status" value="1"/>
</dbReference>
<evidence type="ECO:0000256" key="4">
    <source>
        <dbReference type="ARBA" id="ARBA00023136"/>
    </source>
</evidence>
<sequence>MPVVIEMRPKTRWFVSLSLAVVLLLPAAFGWWALRPIALAQAPLEVSVHVGSTARSAARQVHEQGAGLSPALFALLARLAGDATRLQAGNYLIDAGTSPWQLLQRMVRGGGRLLKLTVPEGWNYAQLLAALAHAPGLVDDVAGLDGAQIMQRIGAPAGLQPEGWFFPDTYMYAPGSSASALLARGYHAMRHQLEQAWAQRAPDLPLRDPEQALTLASIVERETGRAEDRARVASVFVNRLRAGMPLQSDPTVIYALGPRYDGSLHRADMRVDSPYNTYVHDGLPPTPIALPGAAAIDATLHPAPGHALYFVARGDGGSAFSDTLRQHDAAIDRYMIKRKPAR</sequence>
<evidence type="ECO:0000313" key="7">
    <source>
        <dbReference type="EMBL" id="OIQ81962.1"/>
    </source>
</evidence>
<evidence type="ECO:0000256" key="3">
    <source>
        <dbReference type="ARBA" id="ARBA00022989"/>
    </source>
</evidence>
<protein>
    <submittedName>
        <fullName evidence="7">Putative aminodeoxychorismate lyase</fullName>
    </submittedName>
</protein>
<keyword evidence="5 7" id="KW-0456">Lyase</keyword>
<evidence type="ECO:0000256" key="2">
    <source>
        <dbReference type="ARBA" id="ARBA00022692"/>
    </source>
</evidence>